<dbReference type="Proteomes" id="UP000198873">
    <property type="component" value="Unassembled WGS sequence"/>
</dbReference>
<evidence type="ECO:0000256" key="1">
    <source>
        <dbReference type="ARBA" id="ARBA00008814"/>
    </source>
</evidence>
<keyword evidence="2" id="KW-0732">Signal</keyword>
<dbReference type="PANTHER" id="PTHR30535">
    <property type="entry name" value="VITAMIN B12-BINDING PROTEIN"/>
    <property type="match status" value="1"/>
</dbReference>
<comment type="similarity">
    <text evidence="1">Belongs to the bacterial solute-binding protein 8 family.</text>
</comment>
<dbReference type="InterPro" id="IPR050902">
    <property type="entry name" value="ABC_Transporter_SBP"/>
</dbReference>
<gene>
    <name evidence="4" type="ORF">SAMN05444716_102251</name>
</gene>
<proteinExistence type="inferred from homology"/>
<dbReference type="EMBL" id="FPAB01000002">
    <property type="protein sequence ID" value="SFS55324.1"/>
    <property type="molecule type" value="Genomic_DNA"/>
</dbReference>
<accession>A0A1I6QSE9</accession>
<dbReference type="AlphaFoldDB" id="A0A1I6QSE9"/>
<dbReference type="STRING" id="1176198.SAMN05444716_102251"/>
<dbReference type="PROSITE" id="PS50983">
    <property type="entry name" value="FE_B12_PBP"/>
    <property type="match status" value="1"/>
</dbReference>
<organism evidence="4 5">
    <name type="scientific">Streptomyces harbinensis</name>
    <dbReference type="NCBI Taxonomy" id="1176198"/>
    <lineage>
        <taxon>Bacteria</taxon>
        <taxon>Bacillati</taxon>
        <taxon>Actinomycetota</taxon>
        <taxon>Actinomycetes</taxon>
        <taxon>Kitasatosporales</taxon>
        <taxon>Streptomycetaceae</taxon>
        <taxon>Streptomyces</taxon>
    </lineage>
</organism>
<dbReference type="Pfam" id="PF01497">
    <property type="entry name" value="Peripla_BP_2"/>
    <property type="match status" value="1"/>
</dbReference>
<sequence>MTRRFLAAALAAAALPLAACGAEVAPDDSRPDAGPVTVPRCGEEVTYRVPQRAVVYEAGSADKMFVLGLTDHVHGYVMPPANPPVEESPWAAEYAKVEMLSDDLLNRELVVDAEADFVVAGWRSGFSDERGITPAILDTLGIQSFMHSETCYNYPGHPVEFTPVEGLYRDLELLGEIFGAQERAGEVVAGMRERVAAVREQAPQGPAPRVFVYDAGTDQPFTAGNQAPPNEIIEIAGGENIFSGLTDRWTSVGWEAVVEAEPEIIVVMDYQDQPVQEKIDFLKSSPITRNLPGVRADNFFVLDYNEAISGPRIIDGAEGLGEFIRTEYTAPAGG</sequence>
<dbReference type="PANTHER" id="PTHR30535:SF7">
    <property type="entry name" value="IRON(III) DICITRATE-BINDING PROTEIN"/>
    <property type="match status" value="1"/>
</dbReference>
<evidence type="ECO:0000256" key="2">
    <source>
        <dbReference type="SAM" id="SignalP"/>
    </source>
</evidence>
<feature type="signal peptide" evidence="2">
    <location>
        <begin position="1"/>
        <end position="21"/>
    </location>
</feature>
<name>A0A1I6QSE9_9ACTN</name>
<dbReference type="RefSeq" id="WP_019434956.1">
    <property type="nucleotide sequence ID" value="NZ_FPAB01000002.1"/>
</dbReference>
<evidence type="ECO:0000313" key="5">
    <source>
        <dbReference type="Proteomes" id="UP000198873"/>
    </source>
</evidence>
<reference evidence="5" key="1">
    <citation type="submission" date="2016-10" db="EMBL/GenBank/DDBJ databases">
        <authorList>
            <person name="Varghese N."/>
            <person name="Submissions S."/>
        </authorList>
    </citation>
    <scope>NUCLEOTIDE SEQUENCE [LARGE SCALE GENOMIC DNA]</scope>
    <source>
        <strain evidence="5">CGMCC 4.7047</strain>
    </source>
</reference>
<evidence type="ECO:0000259" key="3">
    <source>
        <dbReference type="PROSITE" id="PS50983"/>
    </source>
</evidence>
<feature type="domain" description="Fe/B12 periplasmic-binding" evidence="3">
    <location>
        <begin position="52"/>
        <end position="331"/>
    </location>
</feature>
<protein>
    <submittedName>
        <fullName evidence="4">Iron complex transport system substrate-binding protein</fullName>
    </submittedName>
</protein>
<dbReference type="SUPFAM" id="SSF53807">
    <property type="entry name" value="Helical backbone' metal receptor"/>
    <property type="match status" value="1"/>
</dbReference>
<feature type="chain" id="PRO_5011493753" evidence="2">
    <location>
        <begin position="22"/>
        <end position="334"/>
    </location>
</feature>
<dbReference type="Gene3D" id="3.40.50.1980">
    <property type="entry name" value="Nitrogenase molybdenum iron protein domain"/>
    <property type="match status" value="2"/>
</dbReference>
<evidence type="ECO:0000313" key="4">
    <source>
        <dbReference type="EMBL" id="SFS55324.1"/>
    </source>
</evidence>
<keyword evidence="5" id="KW-1185">Reference proteome</keyword>
<dbReference type="InterPro" id="IPR002491">
    <property type="entry name" value="ABC_transptr_periplasmic_BD"/>
</dbReference>